<keyword evidence="3" id="KW-0004">4Fe-4S</keyword>
<feature type="domain" description="Radical SAM core" evidence="10">
    <location>
        <begin position="50"/>
        <end position="266"/>
    </location>
</feature>
<dbReference type="InterPro" id="IPR003698">
    <property type="entry name" value="Lipoyl_synth"/>
</dbReference>
<keyword evidence="4" id="KW-0808">Transferase</keyword>
<evidence type="ECO:0000313" key="11">
    <source>
        <dbReference type="EMBL" id="CUV08953.1"/>
    </source>
</evidence>
<keyword evidence="7" id="KW-0408">Iron</keyword>
<dbReference type="SFLD" id="SFLDG01058">
    <property type="entry name" value="lipoyl_synthase_like"/>
    <property type="match status" value="1"/>
</dbReference>
<dbReference type="PANTHER" id="PTHR10949:SF0">
    <property type="entry name" value="LIPOYL SYNTHASE, MITOCHONDRIAL"/>
    <property type="match status" value="1"/>
</dbReference>
<evidence type="ECO:0000256" key="6">
    <source>
        <dbReference type="ARBA" id="ARBA00022723"/>
    </source>
</evidence>
<evidence type="ECO:0000256" key="7">
    <source>
        <dbReference type="ARBA" id="ARBA00023004"/>
    </source>
</evidence>
<dbReference type="InterPro" id="IPR058240">
    <property type="entry name" value="rSAM_sf"/>
</dbReference>
<gene>
    <name evidence="11" type="ORF">MGWOODY_Mmi1894</name>
</gene>
<dbReference type="Pfam" id="PF04055">
    <property type="entry name" value="Radical_SAM"/>
    <property type="match status" value="1"/>
</dbReference>
<evidence type="ECO:0000256" key="9">
    <source>
        <dbReference type="ARBA" id="ARBA00047326"/>
    </source>
</evidence>
<evidence type="ECO:0000259" key="10">
    <source>
        <dbReference type="PROSITE" id="PS51918"/>
    </source>
</evidence>
<dbReference type="GO" id="GO:0046872">
    <property type="term" value="F:metal ion binding"/>
    <property type="evidence" value="ECO:0007669"/>
    <property type="project" value="UniProtKB-KW"/>
</dbReference>
<comment type="cofactor">
    <cofactor evidence="1">
        <name>[4Fe-4S] cluster</name>
        <dbReference type="ChEBI" id="CHEBI:49883"/>
    </cofactor>
</comment>
<organism evidence="11">
    <name type="scientific">hydrothermal vent metagenome</name>
    <dbReference type="NCBI Taxonomy" id="652676"/>
    <lineage>
        <taxon>unclassified sequences</taxon>
        <taxon>metagenomes</taxon>
        <taxon>ecological metagenomes</taxon>
    </lineage>
</organism>
<dbReference type="Gene3D" id="3.20.20.70">
    <property type="entry name" value="Aldolase class I"/>
    <property type="match status" value="1"/>
</dbReference>
<reference evidence="11" key="1">
    <citation type="submission" date="2015-10" db="EMBL/GenBank/DDBJ databases">
        <authorList>
            <person name="Gilbert D.G."/>
        </authorList>
    </citation>
    <scope>NUCLEOTIDE SEQUENCE</scope>
</reference>
<dbReference type="NCBIfam" id="TIGR00510">
    <property type="entry name" value="lipA"/>
    <property type="match status" value="1"/>
</dbReference>
<dbReference type="HAMAP" id="MF_00206">
    <property type="entry name" value="Lipoyl_synth"/>
    <property type="match status" value="1"/>
</dbReference>
<evidence type="ECO:0000256" key="1">
    <source>
        <dbReference type="ARBA" id="ARBA00001966"/>
    </source>
</evidence>
<dbReference type="NCBIfam" id="NF004019">
    <property type="entry name" value="PRK05481.1"/>
    <property type="match status" value="1"/>
</dbReference>
<dbReference type="SFLD" id="SFLDS00029">
    <property type="entry name" value="Radical_SAM"/>
    <property type="match status" value="1"/>
</dbReference>
<keyword evidence="8" id="KW-0411">Iron-sulfur</keyword>
<evidence type="ECO:0000256" key="4">
    <source>
        <dbReference type="ARBA" id="ARBA00022679"/>
    </source>
</evidence>
<dbReference type="InterPro" id="IPR013785">
    <property type="entry name" value="Aldolase_TIM"/>
</dbReference>
<evidence type="ECO:0000256" key="3">
    <source>
        <dbReference type="ARBA" id="ARBA00022485"/>
    </source>
</evidence>
<dbReference type="EMBL" id="FAXC01000146">
    <property type="protein sequence ID" value="CUV08953.1"/>
    <property type="molecule type" value="Genomic_DNA"/>
</dbReference>
<dbReference type="InterPro" id="IPR007197">
    <property type="entry name" value="rSAM"/>
</dbReference>
<dbReference type="InterPro" id="IPR006638">
    <property type="entry name" value="Elp3/MiaA/NifB-like_rSAM"/>
</dbReference>
<dbReference type="SFLD" id="SFLDF00271">
    <property type="entry name" value="lipoyl_synthase"/>
    <property type="match status" value="1"/>
</dbReference>
<sequence>MKTLTNRIAGNKPRIRLHYGKDYRFVQNVVAQNNLHTVCEEARCPNIYECWNRGTATIMILGDICTRACGFCSVGTGKPISVDRMEPVRTATAIQKMNLRHVVITSVDRDDIKEDFGAKIWAETIRQVHHHVPECTVEVLTPDFQGYLPALKTVFEAGPEIFSHNVECVERISKQVRAQAVWSRSLNVLKESVAYGLRTKSGMMVGLGEVKDEVIETMKEVVDLGVEIFTIGQYLQPTIKHLPVDRYVASHEFEDYKQIGLKLGFRVVESGPLVRSSYHADEQARLVKIED</sequence>
<evidence type="ECO:0000256" key="2">
    <source>
        <dbReference type="ARBA" id="ARBA00012237"/>
    </source>
</evidence>
<dbReference type="SMART" id="SM00729">
    <property type="entry name" value="Elp3"/>
    <property type="match status" value="1"/>
</dbReference>
<dbReference type="GO" id="GO:0016992">
    <property type="term" value="F:lipoate synthase activity"/>
    <property type="evidence" value="ECO:0007669"/>
    <property type="project" value="UniProtKB-EC"/>
</dbReference>
<dbReference type="PANTHER" id="PTHR10949">
    <property type="entry name" value="LIPOYL SYNTHASE"/>
    <property type="match status" value="1"/>
</dbReference>
<name>A0A160VEQ5_9ZZZZ</name>
<dbReference type="SUPFAM" id="SSF102114">
    <property type="entry name" value="Radical SAM enzymes"/>
    <property type="match status" value="1"/>
</dbReference>
<keyword evidence="6" id="KW-0479">Metal-binding</keyword>
<dbReference type="CDD" id="cd01335">
    <property type="entry name" value="Radical_SAM"/>
    <property type="match status" value="1"/>
</dbReference>
<accession>A0A160VEQ5</accession>
<dbReference type="PIRSF" id="PIRSF005963">
    <property type="entry name" value="Lipoyl_synth"/>
    <property type="match status" value="1"/>
</dbReference>
<dbReference type="NCBIfam" id="NF009544">
    <property type="entry name" value="PRK12928.1"/>
    <property type="match status" value="1"/>
</dbReference>
<evidence type="ECO:0000256" key="5">
    <source>
        <dbReference type="ARBA" id="ARBA00022691"/>
    </source>
</evidence>
<dbReference type="EC" id="2.8.1.8" evidence="2"/>
<keyword evidence="5" id="KW-0949">S-adenosyl-L-methionine</keyword>
<dbReference type="AlphaFoldDB" id="A0A160VEQ5"/>
<comment type="catalytic activity">
    <reaction evidence="9">
        <text>[[Fe-S] cluster scaffold protein carrying a second [4Fe-4S](2+) cluster] + N(6)-octanoyl-L-lysyl-[protein] + 2 oxidized [2Fe-2S]-[ferredoxin] + 2 S-adenosyl-L-methionine + 4 H(+) = [[Fe-S] cluster scaffold protein] + N(6)-[(R)-dihydrolipoyl]-L-lysyl-[protein] + 4 Fe(3+) + 2 hydrogen sulfide + 2 5'-deoxyadenosine + 2 L-methionine + 2 reduced [2Fe-2S]-[ferredoxin]</text>
        <dbReference type="Rhea" id="RHEA:16585"/>
        <dbReference type="Rhea" id="RHEA-COMP:9928"/>
        <dbReference type="Rhea" id="RHEA-COMP:10000"/>
        <dbReference type="Rhea" id="RHEA-COMP:10001"/>
        <dbReference type="Rhea" id="RHEA-COMP:10475"/>
        <dbReference type="Rhea" id="RHEA-COMP:14568"/>
        <dbReference type="Rhea" id="RHEA-COMP:14569"/>
        <dbReference type="ChEBI" id="CHEBI:15378"/>
        <dbReference type="ChEBI" id="CHEBI:17319"/>
        <dbReference type="ChEBI" id="CHEBI:29034"/>
        <dbReference type="ChEBI" id="CHEBI:29919"/>
        <dbReference type="ChEBI" id="CHEBI:33722"/>
        <dbReference type="ChEBI" id="CHEBI:33737"/>
        <dbReference type="ChEBI" id="CHEBI:33738"/>
        <dbReference type="ChEBI" id="CHEBI:57844"/>
        <dbReference type="ChEBI" id="CHEBI:59789"/>
        <dbReference type="ChEBI" id="CHEBI:78809"/>
        <dbReference type="ChEBI" id="CHEBI:83100"/>
        <dbReference type="EC" id="2.8.1.8"/>
    </reaction>
</comment>
<proteinExistence type="inferred from homology"/>
<evidence type="ECO:0000256" key="8">
    <source>
        <dbReference type="ARBA" id="ARBA00023014"/>
    </source>
</evidence>
<dbReference type="GO" id="GO:0051539">
    <property type="term" value="F:4 iron, 4 sulfur cluster binding"/>
    <property type="evidence" value="ECO:0007669"/>
    <property type="project" value="UniProtKB-KW"/>
</dbReference>
<dbReference type="PROSITE" id="PS51918">
    <property type="entry name" value="RADICAL_SAM"/>
    <property type="match status" value="1"/>
</dbReference>
<protein>
    <recommendedName>
        <fullName evidence="2">lipoyl synthase</fullName>
        <ecNumber evidence="2">2.8.1.8</ecNumber>
    </recommendedName>
</protein>